<dbReference type="InterPro" id="IPR037437">
    <property type="entry name" value="SNX13_PX"/>
</dbReference>
<evidence type="ECO:0000313" key="16">
    <source>
        <dbReference type="Ensembl" id="ENSBTAP00000087592.1"/>
    </source>
</evidence>
<keyword evidence="9 12" id="KW-0472">Membrane</keyword>
<dbReference type="PANTHER" id="PTHR22775">
    <property type="entry name" value="SORTING NEXIN"/>
    <property type="match status" value="1"/>
</dbReference>
<proteinExistence type="inferred from homology"/>
<comment type="similarity">
    <text evidence="3">Belongs to the sorting nexin family.</text>
</comment>
<dbReference type="SMART" id="SM00312">
    <property type="entry name" value="PX"/>
    <property type="match status" value="1"/>
</dbReference>
<reference evidence="16" key="1">
    <citation type="submission" date="2018-03" db="EMBL/GenBank/DDBJ databases">
        <title>ARS-UCD1.2.</title>
        <authorList>
            <person name="Rosen B.D."/>
            <person name="Bickhart D.M."/>
            <person name="Koren S."/>
            <person name="Schnabel R.D."/>
            <person name="Hall R."/>
            <person name="Zimin A."/>
            <person name="Dreischer C."/>
            <person name="Schultheiss S."/>
            <person name="Schroeder S.G."/>
            <person name="Elsik C.G."/>
            <person name="Couldrey C."/>
            <person name="Liu G.E."/>
            <person name="Van Tassell C.P."/>
            <person name="Phillippy A.M."/>
            <person name="Smith T.P.L."/>
            <person name="Medrano J.F."/>
        </authorList>
    </citation>
    <scope>NUCLEOTIDE SEQUENCE [LARGE SCALE GENOMIC DNA]</scope>
    <source>
        <strain evidence="16">Hereford</strain>
    </source>
</reference>
<dbReference type="GO" id="GO:0032266">
    <property type="term" value="F:phosphatidylinositol-3-phosphate binding"/>
    <property type="evidence" value="ECO:0007669"/>
    <property type="project" value="Ensembl"/>
</dbReference>
<keyword evidence="5" id="KW-0734">Signal transduction inhibitor</keyword>
<evidence type="ECO:0000256" key="4">
    <source>
        <dbReference type="ARBA" id="ARBA00022448"/>
    </source>
</evidence>
<dbReference type="InterPro" id="IPR003114">
    <property type="entry name" value="Phox_assoc"/>
</dbReference>
<dbReference type="Ensembl" id="ENSBTAT00000118357.1">
    <property type="protein sequence ID" value="ENSBTAP00000087592.1"/>
    <property type="gene ID" value="ENSBTAG00000014074.7"/>
</dbReference>
<feature type="region of interest" description="Disordered" evidence="11">
    <location>
        <begin position="101"/>
        <end position="156"/>
    </location>
</feature>
<dbReference type="FunFam" id="3.30.1520.10:FF:000014">
    <property type="entry name" value="Sorting nexin 13"/>
    <property type="match status" value="1"/>
</dbReference>
<evidence type="ECO:0000259" key="15">
    <source>
        <dbReference type="PROSITE" id="PS51207"/>
    </source>
</evidence>
<feature type="transmembrane region" description="Helical" evidence="12">
    <location>
        <begin position="222"/>
        <end position="244"/>
    </location>
</feature>
<evidence type="ECO:0000256" key="12">
    <source>
        <dbReference type="SAM" id="Phobius"/>
    </source>
</evidence>
<keyword evidence="8" id="KW-0446">Lipid-binding</keyword>
<dbReference type="Pfam" id="PF00787">
    <property type="entry name" value="PX"/>
    <property type="match status" value="1"/>
</dbReference>
<dbReference type="Proteomes" id="UP000009136">
    <property type="component" value="Chromosome 4"/>
</dbReference>
<evidence type="ECO:0000259" key="14">
    <source>
        <dbReference type="PROSITE" id="PS50195"/>
    </source>
</evidence>
<dbReference type="InterPro" id="IPR037896">
    <property type="entry name" value="SNX13_RGS"/>
</dbReference>
<evidence type="ECO:0000259" key="13">
    <source>
        <dbReference type="PROSITE" id="PS50132"/>
    </source>
</evidence>
<dbReference type="Pfam" id="PF00615">
    <property type="entry name" value="RGS"/>
    <property type="match status" value="1"/>
</dbReference>
<evidence type="ECO:0000256" key="8">
    <source>
        <dbReference type="ARBA" id="ARBA00023121"/>
    </source>
</evidence>
<dbReference type="SUPFAM" id="SSF64268">
    <property type="entry name" value="PX domain"/>
    <property type="match status" value="1"/>
</dbReference>
<evidence type="ECO:0000256" key="6">
    <source>
        <dbReference type="ARBA" id="ARBA00022753"/>
    </source>
</evidence>
<feature type="compositionally biased region" description="Basic and acidic residues" evidence="11">
    <location>
        <begin position="35"/>
        <end position="49"/>
    </location>
</feature>
<dbReference type="GO" id="GO:0031901">
    <property type="term" value="C:early endosome membrane"/>
    <property type="evidence" value="ECO:0007669"/>
    <property type="project" value="UniProtKB-SubCell"/>
</dbReference>
<dbReference type="InterPro" id="IPR036871">
    <property type="entry name" value="PX_dom_sf"/>
</dbReference>
<dbReference type="Gene3D" id="3.30.1520.10">
    <property type="entry name" value="Phox-like domain"/>
    <property type="match status" value="1"/>
</dbReference>
<evidence type="ECO:0000256" key="2">
    <source>
        <dbReference type="ARBA" id="ARBA00004220"/>
    </source>
</evidence>
<feature type="compositionally biased region" description="Low complexity" evidence="11">
    <location>
        <begin position="50"/>
        <end position="65"/>
    </location>
</feature>
<dbReference type="SMART" id="SM00313">
    <property type="entry name" value="PXA"/>
    <property type="match status" value="1"/>
</dbReference>
<keyword evidence="12" id="KW-1133">Transmembrane helix</keyword>
<reference evidence="16" key="2">
    <citation type="submission" date="2025-08" db="UniProtKB">
        <authorList>
            <consortium name="Ensembl"/>
        </authorList>
    </citation>
    <scope>IDENTIFICATION</scope>
    <source>
        <strain evidence="16">Hereford</strain>
    </source>
</reference>
<dbReference type="AlphaFoldDB" id="A0AAA9SQF4"/>
<dbReference type="SUPFAM" id="SSF48097">
    <property type="entry name" value="Regulator of G-protein signaling, RGS"/>
    <property type="match status" value="1"/>
</dbReference>
<feature type="domain" description="RGS" evidence="13">
    <location>
        <begin position="567"/>
        <end position="690"/>
    </location>
</feature>
<dbReference type="Pfam" id="PF02194">
    <property type="entry name" value="PXA"/>
    <property type="match status" value="1"/>
</dbReference>
<evidence type="ECO:0000256" key="11">
    <source>
        <dbReference type="SAM" id="MobiDB-lite"/>
    </source>
</evidence>
<evidence type="ECO:0000256" key="1">
    <source>
        <dbReference type="ARBA" id="ARBA00004125"/>
    </source>
</evidence>
<accession>A0AAA9SQF4</accession>
<feature type="domain" description="PX" evidence="14">
    <location>
        <begin position="753"/>
        <end position="874"/>
    </location>
</feature>
<dbReference type="PANTHER" id="PTHR22775:SF3">
    <property type="entry name" value="SORTING NEXIN-13"/>
    <property type="match status" value="1"/>
</dbReference>
<organism evidence="16 17">
    <name type="scientific">Bos taurus</name>
    <name type="common">Bovine</name>
    <dbReference type="NCBI Taxonomy" id="9913"/>
    <lineage>
        <taxon>Eukaryota</taxon>
        <taxon>Metazoa</taxon>
        <taxon>Chordata</taxon>
        <taxon>Craniata</taxon>
        <taxon>Vertebrata</taxon>
        <taxon>Euteleostomi</taxon>
        <taxon>Mammalia</taxon>
        <taxon>Eutheria</taxon>
        <taxon>Laurasiatheria</taxon>
        <taxon>Artiodactyla</taxon>
        <taxon>Ruminantia</taxon>
        <taxon>Pecora</taxon>
        <taxon>Bovidae</taxon>
        <taxon>Bovinae</taxon>
        <taxon>Bos</taxon>
    </lineage>
</organism>
<dbReference type="InterPro" id="IPR001683">
    <property type="entry name" value="PX_dom"/>
</dbReference>
<dbReference type="FunFam" id="1.10.167.10:FF:000007">
    <property type="entry name" value="sorting nexin-13 isoform X1"/>
    <property type="match status" value="1"/>
</dbReference>
<dbReference type="GO" id="GO:0006886">
    <property type="term" value="P:intracellular protein transport"/>
    <property type="evidence" value="ECO:0007669"/>
    <property type="project" value="Ensembl"/>
</dbReference>
<feature type="domain" description="PXA" evidence="15">
    <location>
        <begin position="291"/>
        <end position="478"/>
    </location>
</feature>
<evidence type="ECO:0000256" key="7">
    <source>
        <dbReference type="ARBA" id="ARBA00022927"/>
    </source>
</evidence>
<evidence type="ECO:0000256" key="10">
    <source>
        <dbReference type="ARBA" id="ARBA00071929"/>
    </source>
</evidence>
<sequence length="1174" mass="133949">MREGSFSPGPLPPYTRDARGPPRQPSEPRPPPLHPRADRPRRAAEDKQSPRGLAPAPGPAPRWGLSVLPAAPSQPLRPAAGPWPLALSWSSAARLRFPARRRYGDSHETPAAPAPANGSARRRETRTSLFQDGGASVASSRAGGKPAKPSKAAARERTEGAVAAVGGGSGSFRCCYGCCHAARLGRSSLPRGVIMLTETSLSIWGWGSLGIVLSLITFGPFVIFYLAFYILCFVGGGFVVTLLFGKTNSEKYLEQCEHSFLPPTSTGIPKCLEEMKREARTIKIDRRLTGANIIDEPLQQVIQFSLRDYVQYWYYTLSDDESFLLEIRQTLQNALIQFATRSKEIDWQPYFTTRLVDDFGTHLRVFRKAQQKITEKDDQVKGTAEDLVDTFFEVEVEMEKDVCRDLVCTSPKDEEGFLRDLCEVLLYLLLPPGDFQNKIMRYFVREILARGVLLPLINQLSDPDYINQYIIWMIRDSNCNYEAFMNIIKLSDNIGELEAVRDKAAEELQYLRSLDTAGDDINTIKNQINSLLFVKKVCDSRIQRLQSGKEINTVKLAANFGKLCTVPLDSILVDNVALQFFMDYMQQTGGQAHLFFWMTVEGYRVTAQQQLEVLSSRQKDGKHQTNQTKGLLRAAAVGIYEQYLSEKASPRVTVDDYLVAKLADTLNHEDPTPEIFDDIQRKVYELMLRDERFYPSFRQNALYVRMLAELDMLKDPSFRGSDDGDGESFNGSPTGSINLSLDDLSNVSSDDSVQLHAYISDTGVCNDHGKTYALYAITVHRRNVNTEEMWKTYRRYSDFHDFHMRITEQFENLSSILKLPGKKTFNNMDRDFLEKRKKDLNAYLQLLLTPEMMKASPALAHYVYDFLENKAYSKGKGDFARKMDTFVNPLRNSMRNVSNAVKSLPDSLAEGMTKMSDNMGKMSERLGQDIRQSFFKVPPLIPKTDSDPEHCRVSAQLDDTVDDNIPLRVMLLLMDEVFDLKERNQWLRRNIKNLLQQLIRATYGDTINRKIVDHVDWMTSPEQVADLVKRFRDAFWPNGILAETIPCRDKGIRMRTRVAGKTKLLSIMPVLEKKMAPHSSTLAWKMPWMEEPDELKHIIGAETTRKGILRVFEMFQHNQLNRRMVYVFLEGFLETLFPQYKFRELFNKLHSRSKQMQKYKQKLQTTQAPSLQKR</sequence>
<dbReference type="InterPro" id="IPR016137">
    <property type="entry name" value="RGS"/>
</dbReference>
<dbReference type="SMART" id="SM00315">
    <property type="entry name" value="RGS"/>
    <property type="match status" value="1"/>
</dbReference>
<dbReference type="GeneTree" id="ENSGT00950000182856"/>
<dbReference type="InterPro" id="IPR013937">
    <property type="entry name" value="Sorting_nexin_C"/>
</dbReference>
<dbReference type="PROSITE" id="PS50132">
    <property type="entry name" value="RGS"/>
    <property type="match status" value="1"/>
</dbReference>
<dbReference type="Pfam" id="PF08628">
    <property type="entry name" value="Nexin_C"/>
    <property type="match status" value="1"/>
</dbReference>
<dbReference type="InterPro" id="IPR044926">
    <property type="entry name" value="RGS_subdomain_2"/>
</dbReference>
<feature type="region of interest" description="Disordered" evidence="11">
    <location>
        <begin position="1"/>
        <end position="79"/>
    </location>
</feature>
<keyword evidence="4" id="KW-0813">Transport</keyword>
<keyword evidence="6" id="KW-0967">Endosome</keyword>
<gene>
    <name evidence="16" type="primary">SNX13</name>
</gene>
<protein>
    <recommendedName>
        <fullName evidence="10">Sorting nexin-13</fullName>
    </recommendedName>
</protein>
<reference evidence="16" key="3">
    <citation type="submission" date="2025-09" db="UniProtKB">
        <authorList>
            <consortium name="Ensembl"/>
        </authorList>
    </citation>
    <scope>IDENTIFICATION</scope>
    <source>
        <strain evidence="16">Hereford</strain>
    </source>
</reference>
<evidence type="ECO:0000313" key="17">
    <source>
        <dbReference type="Proteomes" id="UP000009136"/>
    </source>
</evidence>
<keyword evidence="12" id="KW-0812">Transmembrane</keyword>
<dbReference type="InterPro" id="IPR036305">
    <property type="entry name" value="RGS_sf"/>
</dbReference>
<feature type="compositionally biased region" description="Pro residues" evidence="11">
    <location>
        <begin position="22"/>
        <end position="34"/>
    </location>
</feature>
<name>A0AAA9SQF4_BOVIN</name>
<dbReference type="CDD" id="cd06873">
    <property type="entry name" value="PX_SNX13"/>
    <property type="match status" value="1"/>
</dbReference>
<feature type="transmembrane region" description="Helical" evidence="12">
    <location>
        <begin position="193"/>
        <end position="216"/>
    </location>
</feature>
<evidence type="ECO:0000256" key="5">
    <source>
        <dbReference type="ARBA" id="ARBA00022700"/>
    </source>
</evidence>
<dbReference type="Gene3D" id="1.10.167.10">
    <property type="entry name" value="Regulator of G-protein Signalling 4, domain 2"/>
    <property type="match status" value="1"/>
</dbReference>
<keyword evidence="7" id="KW-0653">Protein transport</keyword>
<dbReference type="PROSITE" id="PS50195">
    <property type="entry name" value="PX"/>
    <property type="match status" value="1"/>
</dbReference>
<dbReference type="GlyGen" id="A0AAA9SQF4">
    <property type="glycosylation" value="1 site"/>
</dbReference>
<dbReference type="CDD" id="cd08719">
    <property type="entry name" value="RGS_SNX13"/>
    <property type="match status" value="1"/>
</dbReference>
<dbReference type="GO" id="GO:0009968">
    <property type="term" value="P:negative regulation of signal transduction"/>
    <property type="evidence" value="ECO:0007669"/>
    <property type="project" value="UniProtKB-KW"/>
</dbReference>
<evidence type="ECO:0000256" key="3">
    <source>
        <dbReference type="ARBA" id="ARBA00010883"/>
    </source>
</evidence>
<keyword evidence="17" id="KW-1185">Reference proteome</keyword>
<evidence type="ECO:0000256" key="9">
    <source>
        <dbReference type="ARBA" id="ARBA00023136"/>
    </source>
</evidence>
<feature type="compositionally biased region" description="Low complexity" evidence="11">
    <location>
        <begin position="133"/>
        <end position="152"/>
    </location>
</feature>
<dbReference type="PROSITE" id="PS51207">
    <property type="entry name" value="PXA"/>
    <property type="match status" value="1"/>
</dbReference>
<comment type="subcellular location">
    <subcellularLocation>
        <location evidence="2">Early endosome membrane</location>
        <topology evidence="2">Peripheral membrane protein</topology>
    </subcellularLocation>
    <subcellularLocation>
        <location evidence="1">Endosome membrane</location>
        <topology evidence="1">Peripheral membrane protein</topology>
        <orientation evidence="1">Cytoplasmic side</orientation>
    </subcellularLocation>
</comment>